<keyword evidence="2" id="KW-0472">Membrane</keyword>
<organism evidence="3">
    <name type="scientific">Cacopsylla melanoneura</name>
    <dbReference type="NCBI Taxonomy" id="428564"/>
    <lineage>
        <taxon>Eukaryota</taxon>
        <taxon>Metazoa</taxon>
        <taxon>Ecdysozoa</taxon>
        <taxon>Arthropoda</taxon>
        <taxon>Hexapoda</taxon>
        <taxon>Insecta</taxon>
        <taxon>Pterygota</taxon>
        <taxon>Neoptera</taxon>
        <taxon>Paraneoptera</taxon>
        <taxon>Hemiptera</taxon>
        <taxon>Sternorrhyncha</taxon>
        <taxon>Psylloidea</taxon>
        <taxon>Psyllidae</taxon>
        <taxon>Psyllinae</taxon>
        <taxon>Cacopsylla</taxon>
    </lineage>
</organism>
<sequence>MDQKRSNSPDCPLKESPTSKNVSKSRAFQIFPTHTCISVLGVAIAHFFFCKQSQTPSRTIEKERKISIPAPKKFKHDPKNYFDFIYLVPRVCKNFNLSKFNL</sequence>
<feature type="transmembrane region" description="Helical" evidence="2">
    <location>
        <begin position="30"/>
        <end position="49"/>
    </location>
</feature>
<keyword evidence="2" id="KW-1133">Transmembrane helix</keyword>
<protein>
    <recommendedName>
        <fullName evidence="4">Transmembrane protein</fullName>
    </recommendedName>
</protein>
<accession>A0A8D8Z6X0</accession>
<reference evidence="3" key="1">
    <citation type="submission" date="2021-05" db="EMBL/GenBank/DDBJ databases">
        <authorList>
            <person name="Alioto T."/>
            <person name="Alioto T."/>
            <person name="Gomez Garrido J."/>
        </authorList>
    </citation>
    <scope>NUCLEOTIDE SEQUENCE</scope>
</reference>
<evidence type="ECO:0000256" key="1">
    <source>
        <dbReference type="SAM" id="MobiDB-lite"/>
    </source>
</evidence>
<evidence type="ECO:0008006" key="4">
    <source>
        <dbReference type="Google" id="ProtNLM"/>
    </source>
</evidence>
<dbReference type="EMBL" id="HBUF01422374">
    <property type="protein sequence ID" value="CAG6741001.1"/>
    <property type="molecule type" value="Transcribed_RNA"/>
</dbReference>
<evidence type="ECO:0000256" key="2">
    <source>
        <dbReference type="SAM" id="Phobius"/>
    </source>
</evidence>
<evidence type="ECO:0000313" key="3">
    <source>
        <dbReference type="EMBL" id="CAG6741001.1"/>
    </source>
</evidence>
<proteinExistence type="predicted"/>
<dbReference type="AlphaFoldDB" id="A0A8D8Z6X0"/>
<keyword evidence="2" id="KW-0812">Transmembrane</keyword>
<name>A0A8D8Z6X0_9HEMI</name>
<feature type="region of interest" description="Disordered" evidence="1">
    <location>
        <begin position="1"/>
        <end position="24"/>
    </location>
</feature>